<reference evidence="13" key="1">
    <citation type="submission" date="2011-10" db="EMBL/GenBank/DDBJ databases">
        <title>The complete genome of chromosome of Thermovirga lienii DSM 17291.</title>
        <authorList>
            <consortium name="US DOE Joint Genome Institute (JGI-PGF)"/>
            <person name="Lucas S."/>
            <person name="Copeland A."/>
            <person name="Lapidus A."/>
            <person name="Glavina del Rio T."/>
            <person name="Dalin E."/>
            <person name="Tice H."/>
            <person name="Bruce D."/>
            <person name="Goodwin L."/>
            <person name="Pitluck S."/>
            <person name="Peters L."/>
            <person name="Mikhailova N."/>
            <person name="Saunders E."/>
            <person name="Kyrpides N."/>
            <person name="Mavromatis K."/>
            <person name="Ivanova N."/>
            <person name="Last F.I."/>
            <person name="Brettin T."/>
            <person name="Detter J.C."/>
            <person name="Han C."/>
            <person name="Larimer F."/>
            <person name="Land M."/>
            <person name="Hauser L."/>
            <person name="Markowitz V."/>
            <person name="Cheng J.-F."/>
            <person name="Hugenholtz P."/>
            <person name="Woyke T."/>
            <person name="Wu D."/>
            <person name="Spring S."/>
            <person name="Schroeder M."/>
            <person name="Brambilla E.-M."/>
            <person name="Klenk H.-P."/>
            <person name="Eisen J.A."/>
        </authorList>
    </citation>
    <scope>NUCLEOTIDE SEQUENCE [LARGE SCALE GENOMIC DNA]</scope>
    <source>
        <strain evidence="13">ATCC BAA-1197 / DSM 17291 / Cas60314</strain>
    </source>
</reference>
<dbReference type="GO" id="GO:0003774">
    <property type="term" value="F:cytoskeletal motor activity"/>
    <property type="evidence" value="ECO:0007669"/>
    <property type="project" value="InterPro"/>
</dbReference>
<evidence type="ECO:0000256" key="9">
    <source>
        <dbReference type="ARBA" id="ARBA00023143"/>
    </source>
</evidence>
<dbReference type="eggNOG" id="COG1868">
    <property type="taxonomic scope" value="Bacteria"/>
</dbReference>
<keyword evidence="12" id="KW-0969">Cilium</keyword>
<dbReference type="Pfam" id="PF01052">
    <property type="entry name" value="FliMN_C"/>
    <property type="match status" value="1"/>
</dbReference>
<dbReference type="AlphaFoldDB" id="G7V5U6"/>
<dbReference type="Proteomes" id="UP000005868">
    <property type="component" value="Chromosome"/>
</dbReference>
<dbReference type="SUPFAM" id="SSF103039">
    <property type="entry name" value="CheC-like"/>
    <property type="match status" value="1"/>
</dbReference>
<keyword evidence="12" id="KW-0966">Cell projection</keyword>
<keyword evidence="13" id="KW-1185">Reference proteome</keyword>
<dbReference type="STRING" id="580340.Tlie_0105"/>
<evidence type="ECO:0000256" key="1">
    <source>
        <dbReference type="ARBA" id="ARBA00004117"/>
    </source>
</evidence>
<protein>
    <recommendedName>
        <fullName evidence="4 10">Flagellar motor switch protein FliM</fullName>
    </recommendedName>
</protein>
<dbReference type="PANTHER" id="PTHR30034:SF6">
    <property type="entry name" value="YOP PROTEINS TRANSLOCATION PROTEIN Q"/>
    <property type="match status" value="1"/>
</dbReference>
<evidence type="ECO:0000256" key="5">
    <source>
        <dbReference type="ARBA" id="ARBA00022475"/>
    </source>
</evidence>
<dbReference type="CDD" id="cd17908">
    <property type="entry name" value="FliM"/>
    <property type="match status" value="1"/>
</dbReference>
<evidence type="ECO:0000256" key="4">
    <source>
        <dbReference type="ARBA" id="ARBA00021898"/>
    </source>
</evidence>
<dbReference type="GO" id="GO:0071978">
    <property type="term" value="P:bacterial-type flagellum-dependent swarming motility"/>
    <property type="evidence" value="ECO:0007669"/>
    <property type="project" value="TreeGrafter"/>
</dbReference>
<evidence type="ECO:0000313" key="12">
    <source>
        <dbReference type="EMBL" id="AER65851.1"/>
    </source>
</evidence>
<dbReference type="PIRSF" id="PIRSF002888">
    <property type="entry name" value="FliM"/>
    <property type="match status" value="1"/>
</dbReference>
<organism evidence="12 13">
    <name type="scientific">Thermovirga lienii (strain ATCC BAA-1197 / DSM 17291 / Cas60314)</name>
    <dbReference type="NCBI Taxonomy" id="580340"/>
    <lineage>
        <taxon>Bacteria</taxon>
        <taxon>Thermotogati</taxon>
        <taxon>Synergistota</taxon>
        <taxon>Synergistia</taxon>
        <taxon>Synergistales</taxon>
        <taxon>Thermovirgaceae</taxon>
        <taxon>Thermovirga</taxon>
    </lineage>
</organism>
<comment type="subcellular location">
    <subcellularLocation>
        <location evidence="1">Bacterial flagellum basal body</location>
    </subcellularLocation>
    <subcellularLocation>
        <location evidence="2">Cell membrane</location>
        <topology evidence="2">Peripheral membrane protein</topology>
    </subcellularLocation>
</comment>
<dbReference type="InterPro" id="IPR036429">
    <property type="entry name" value="SpoA-like_sf"/>
</dbReference>
<dbReference type="InterPro" id="IPR028976">
    <property type="entry name" value="CheC-like_sf"/>
</dbReference>
<evidence type="ECO:0000256" key="3">
    <source>
        <dbReference type="ARBA" id="ARBA00011049"/>
    </source>
</evidence>
<dbReference type="NCBIfam" id="TIGR01397">
    <property type="entry name" value="fliM_switch"/>
    <property type="match status" value="1"/>
</dbReference>
<dbReference type="GO" id="GO:0009425">
    <property type="term" value="C:bacterial-type flagellum basal body"/>
    <property type="evidence" value="ECO:0007669"/>
    <property type="project" value="UniProtKB-SubCell"/>
</dbReference>
<keyword evidence="5" id="KW-1003">Cell membrane</keyword>
<dbReference type="GO" id="GO:0005886">
    <property type="term" value="C:plasma membrane"/>
    <property type="evidence" value="ECO:0007669"/>
    <property type="project" value="UniProtKB-SubCell"/>
</dbReference>
<evidence type="ECO:0000256" key="7">
    <source>
        <dbReference type="ARBA" id="ARBA00022779"/>
    </source>
</evidence>
<sequence>MVDVLNQSEIDKLLSAIASGEANAVVEEPGKSVKVYDFKRPSKFNRDQIRAFQMLHEAFGRYLTSTFSAMTRSVVSVDIANVEQIPYEEFVRSVASPTTIAILEVNPLGGKAILEVSQHLVFALIERLLGGKGAPPSHIREFTDLEFSIVDKILYRVLKELDESWKTIENNVRFKLSGIESNPFFVQIAPKTEMMLLVTIRVQVGVTEGKMNLGLPYHTLEPILDKFNPQEWFLSKDKALSEEERDKLREKIEGVEVPVTAELCSAELTLREIHDVSLGDVINLGVPISQPGVVKVGSIPKFSATFGKTEKGNIAAKILEIFYEED</sequence>
<dbReference type="Gene3D" id="2.30.330.10">
    <property type="entry name" value="SpoA-like"/>
    <property type="match status" value="1"/>
</dbReference>
<evidence type="ECO:0000259" key="11">
    <source>
        <dbReference type="Pfam" id="PF01052"/>
    </source>
</evidence>
<keyword evidence="8" id="KW-0472">Membrane</keyword>
<comment type="similarity">
    <text evidence="3">Belongs to the FliM family.</text>
</comment>
<dbReference type="PRINTS" id="PR00955">
    <property type="entry name" value="FLGMOTORFLIM"/>
</dbReference>
<dbReference type="InterPro" id="IPR001689">
    <property type="entry name" value="Flag_FliM"/>
</dbReference>
<dbReference type="SUPFAM" id="SSF101801">
    <property type="entry name" value="Surface presentation of antigens (SPOA)"/>
    <property type="match status" value="1"/>
</dbReference>
<name>G7V5U6_THELD</name>
<dbReference type="HOGENOM" id="CLU_052646_0_0_0"/>
<gene>
    <name evidence="12" type="ordered locus">Tlie_0105</name>
</gene>
<evidence type="ECO:0000256" key="10">
    <source>
        <dbReference type="NCBIfam" id="TIGR01397"/>
    </source>
</evidence>
<dbReference type="EMBL" id="CP003096">
    <property type="protein sequence ID" value="AER65851.1"/>
    <property type="molecule type" value="Genomic_DNA"/>
</dbReference>
<dbReference type="KEGG" id="tli:Tlie_0105"/>
<evidence type="ECO:0000313" key="13">
    <source>
        <dbReference type="Proteomes" id="UP000005868"/>
    </source>
</evidence>
<evidence type="ECO:0000256" key="2">
    <source>
        <dbReference type="ARBA" id="ARBA00004202"/>
    </source>
</evidence>
<evidence type="ECO:0000256" key="6">
    <source>
        <dbReference type="ARBA" id="ARBA00022500"/>
    </source>
</evidence>
<reference evidence="12 13" key="2">
    <citation type="journal article" date="2012" name="Stand. Genomic Sci.">
        <title>Genome sequence of the moderately thermophilic, amino-acid-degrading and sulfur-reducing bacterium Thermovirga lienii type strain (Cas60314(T)).</title>
        <authorList>
            <person name="Goker M."/>
            <person name="Saunders E."/>
            <person name="Lapidus A."/>
            <person name="Nolan M."/>
            <person name="Lucas S."/>
            <person name="Hammon N."/>
            <person name="Deshpande S."/>
            <person name="Cheng J.F."/>
            <person name="Han C."/>
            <person name="Tapia R."/>
            <person name="Goodwin L.A."/>
            <person name="Pitluck S."/>
            <person name="Liolios K."/>
            <person name="Mavromatis K."/>
            <person name="Pagani I."/>
            <person name="Ivanova N."/>
            <person name="Mikhailova N."/>
            <person name="Pati A."/>
            <person name="Chen A."/>
            <person name="Palaniappan K."/>
            <person name="Land M."/>
            <person name="Chang Y.J."/>
            <person name="Jeffries C.D."/>
            <person name="Brambilla E.M."/>
            <person name="Rohde M."/>
            <person name="Spring S."/>
            <person name="Detter J.C."/>
            <person name="Woyke T."/>
            <person name="Bristow J."/>
            <person name="Eisen J.A."/>
            <person name="Markowitz V."/>
            <person name="Hugenholtz P."/>
            <person name="Kyrpides N.C."/>
            <person name="Klenk H.P."/>
        </authorList>
    </citation>
    <scope>NUCLEOTIDE SEQUENCE [LARGE SCALE GENOMIC DNA]</scope>
    <source>
        <strain evidence="13">ATCC BAA-1197 / DSM 17291 / Cas60314</strain>
    </source>
</reference>
<dbReference type="PANTHER" id="PTHR30034">
    <property type="entry name" value="FLAGELLAR MOTOR SWITCH PROTEIN FLIM"/>
    <property type="match status" value="1"/>
</dbReference>
<dbReference type="GO" id="GO:0050918">
    <property type="term" value="P:positive chemotaxis"/>
    <property type="evidence" value="ECO:0007669"/>
    <property type="project" value="TreeGrafter"/>
</dbReference>
<dbReference type="Pfam" id="PF02154">
    <property type="entry name" value="FliM"/>
    <property type="match status" value="1"/>
</dbReference>
<keyword evidence="6" id="KW-0145">Chemotaxis</keyword>
<keyword evidence="7" id="KW-0283">Flagellar rotation</keyword>
<evidence type="ECO:0000256" key="8">
    <source>
        <dbReference type="ARBA" id="ARBA00023136"/>
    </source>
</evidence>
<keyword evidence="9" id="KW-0975">Bacterial flagellum</keyword>
<dbReference type="Gene3D" id="3.40.1550.10">
    <property type="entry name" value="CheC-like"/>
    <property type="match status" value="1"/>
</dbReference>
<feature type="domain" description="Flagellar motor switch protein FliN-like C-terminal" evidence="11">
    <location>
        <begin position="251"/>
        <end position="321"/>
    </location>
</feature>
<keyword evidence="12" id="KW-0282">Flagellum</keyword>
<accession>G7V5U6</accession>
<dbReference type="InterPro" id="IPR001543">
    <property type="entry name" value="FliN-like_C"/>
</dbReference>
<proteinExistence type="inferred from homology"/>